<organism evidence="1 2">
    <name type="scientific">Symbiodinium pilosum</name>
    <name type="common">Dinoflagellate</name>
    <dbReference type="NCBI Taxonomy" id="2952"/>
    <lineage>
        <taxon>Eukaryota</taxon>
        <taxon>Sar</taxon>
        <taxon>Alveolata</taxon>
        <taxon>Dinophyceae</taxon>
        <taxon>Suessiales</taxon>
        <taxon>Symbiodiniaceae</taxon>
        <taxon>Symbiodinium</taxon>
    </lineage>
</organism>
<dbReference type="AlphaFoldDB" id="A0A812NMK5"/>
<dbReference type="EMBL" id="CAJNIZ010011459">
    <property type="protein sequence ID" value="CAE7319683.1"/>
    <property type="molecule type" value="Genomic_DNA"/>
</dbReference>
<keyword evidence="2" id="KW-1185">Reference proteome</keyword>
<name>A0A812NMK5_SYMPI</name>
<comment type="caution">
    <text evidence="1">The sequence shown here is derived from an EMBL/GenBank/DDBJ whole genome shotgun (WGS) entry which is preliminary data.</text>
</comment>
<sequence length="156" mass="17020">EACATLCGLHESLDQSGYQHILETGNEESLASFLLRLAASQGNDISEETEFLIHRLARECWWEKKEFGEVMLCLGMPLSGDVVDSSPSTATDLMERLSGTLTTLQSDILPPPSEVAEEAKTLSFVVEPSAGSARGGTAITWRREPVPTELRFGARH</sequence>
<feature type="non-terminal residue" evidence="1">
    <location>
        <position position="156"/>
    </location>
</feature>
<evidence type="ECO:0000313" key="2">
    <source>
        <dbReference type="Proteomes" id="UP000649617"/>
    </source>
</evidence>
<dbReference type="Proteomes" id="UP000649617">
    <property type="component" value="Unassembled WGS sequence"/>
</dbReference>
<reference evidence="1" key="1">
    <citation type="submission" date="2021-02" db="EMBL/GenBank/DDBJ databases">
        <authorList>
            <person name="Dougan E. K."/>
            <person name="Rhodes N."/>
            <person name="Thang M."/>
            <person name="Chan C."/>
        </authorList>
    </citation>
    <scope>NUCLEOTIDE SEQUENCE</scope>
</reference>
<accession>A0A812NMK5</accession>
<evidence type="ECO:0000313" key="1">
    <source>
        <dbReference type="EMBL" id="CAE7319683.1"/>
    </source>
</evidence>
<proteinExistence type="predicted"/>
<protein>
    <submittedName>
        <fullName evidence="1">Uncharacterized protein</fullName>
    </submittedName>
</protein>
<gene>
    <name evidence="1" type="ORF">SPIL2461_LOCUS7372</name>
</gene>
<dbReference type="OrthoDB" id="10531467at2759"/>
<feature type="non-terminal residue" evidence="1">
    <location>
        <position position="1"/>
    </location>
</feature>